<protein>
    <submittedName>
        <fullName evidence="3">Universal stress protein</fullName>
    </submittedName>
</protein>
<sequence length="284" mass="31916">MQLKNILVATDFSHEAYNALFYATQLLASEKCTFHIINCYNDQSSALGSSKGLFISKKELSDLHHLSQEKLTETAHRIVLDTNNTLHKFHTISEKGTLLNVISKALENLSVDLIVMGNKGQTGAKELFMGSNTIQIAKTITQCPILAIPKEIAYTSFDDIAFVTDFKKGCTRSTLSMLLTISKIAKAAINVLHIKESEIMTHKQVSNKKLLKLSLAKTPHDFEEVLNYTNKANVIQDFLNSRDIKFLAMAYHRRNFLERLVKEPVIMDLSIYAAVPFLILPLND</sequence>
<reference evidence="3" key="1">
    <citation type="journal article" date="2014" name="Int. J. Syst. Evol. Microbiol.">
        <title>Complete genome of a new Firmicutes species belonging to the dominant human colonic microbiota ('Ruminococcus bicirculans') reveals two chromosomes and a selective capacity to utilize plant glucans.</title>
        <authorList>
            <consortium name="NISC Comparative Sequencing Program"/>
            <person name="Wegmann U."/>
            <person name="Louis P."/>
            <person name="Goesmann A."/>
            <person name="Henrissat B."/>
            <person name="Duncan S.H."/>
            <person name="Flint H.J."/>
        </authorList>
    </citation>
    <scope>NUCLEOTIDE SEQUENCE</scope>
    <source>
        <strain evidence="3">CECT 8869</strain>
    </source>
</reference>
<feature type="domain" description="UspA" evidence="2">
    <location>
        <begin position="4"/>
        <end position="148"/>
    </location>
</feature>
<evidence type="ECO:0000256" key="1">
    <source>
        <dbReference type="ARBA" id="ARBA00008791"/>
    </source>
</evidence>
<reference evidence="3" key="2">
    <citation type="submission" date="2023-06" db="EMBL/GenBank/DDBJ databases">
        <authorList>
            <person name="Lucena T."/>
            <person name="Sun Q."/>
        </authorList>
    </citation>
    <scope>NUCLEOTIDE SEQUENCE</scope>
    <source>
        <strain evidence="3">CECT 8869</strain>
    </source>
</reference>
<organism evidence="3 4">
    <name type="scientific">Maribacter confluentis</name>
    <dbReference type="NCBI Taxonomy" id="1656093"/>
    <lineage>
        <taxon>Bacteria</taxon>
        <taxon>Pseudomonadati</taxon>
        <taxon>Bacteroidota</taxon>
        <taxon>Flavobacteriia</taxon>
        <taxon>Flavobacteriales</taxon>
        <taxon>Flavobacteriaceae</taxon>
        <taxon>Maribacter</taxon>
    </lineage>
</organism>
<accession>A0ABT8RLT9</accession>
<gene>
    <name evidence="3" type="ORF">Q2T41_02535</name>
</gene>
<keyword evidence="4" id="KW-1185">Reference proteome</keyword>
<dbReference type="SUPFAM" id="SSF52402">
    <property type="entry name" value="Adenine nucleotide alpha hydrolases-like"/>
    <property type="match status" value="2"/>
</dbReference>
<proteinExistence type="inferred from homology"/>
<evidence type="ECO:0000313" key="4">
    <source>
        <dbReference type="Proteomes" id="UP001168579"/>
    </source>
</evidence>
<dbReference type="Proteomes" id="UP001168579">
    <property type="component" value="Unassembled WGS sequence"/>
</dbReference>
<dbReference type="PANTHER" id="PTHR46268">
    <property type="entry name" value="STRESS RESPONSE PROTEIN NHAX"/>
    <property type="match status" value="1"/>
</dbReference>
<dbReference type="Pfam" id="PF00582">
    <property type="entry name" value="Usp"/>
    <property type="match status" value="1"/>
</dbReference>
<dbReference type="InterPro" id="IPR006016">
    <property type="entry name" value="UspA"/>
</dbReference>
<name>A0ABT8RLT9_9FLAO</name>
<dbReference type="RefSeq" id="WP_304434804.1">
    <property type="nucleotide sequence ID" value="NZ_JAUKUC010000001.1"/>
</dbReference>
<evidence type="ECO:0000313" key="3">
    <source>
        <dbReference type="EMBL" id="MDO1511543.1"/>
    </source>
</evidence>
<comment type="similarity">
    <text evidence="1">Belongs to the universal stress protein A family.</text>
</comment>
<dbReference type="CDD" id="cd00293">
    <property type="entry name" value="USP-like"/>
    <property type="match status" value="1"/>
</dbReference>
<dbReference type="PANTHER" id="PTHR46268:SF6">
    <property type="entry name" value="UNIVERSAL STRESS PROTEIN UP12"/>
    <property type="match status" value="1"/>
</dbReference>
<comment type="caution">
    <text evidence="3">The sequence shown here is derived from an EMBL/GenBank/DDBJ whole genome shotgun (WGS) entry which is preliminary data.</text>
</comment>
<dbReference type="Gene3D" id="3.40.50.12370">
    <property type="match status" value="1"/>
</dbReference>
<evidence type="ECO:0000259" key="2">
    <source>
        <dbReference type="Pfam" id="PF00582"/>
    </source>
</evidence>
<dbReference type="EMBL" id="JAUKUC010000001">
    <property type="protein sequence ID" value="MDO1511543.1"/>
    <property type="molecule type" value="Genomic_DNA"/>
</dbReference>